<dbReference type="EMBL" id="FQUY01000007">
    <property type="protein sequence ID" value="SHE86008.1"/>
    <property type="molecule type" value="Genomic_DNA"/>
</dbReference>
<feature type="transmembrane region" description="Helical" evidence="6">
    <location>
        <begin position="269"/>
        <end position="286"/>
    </location>
</feature>
<dbReference type="AlphaFoldDB" id="A0A1M4WXS4"/>
<organism evidence="7 8">
    <name type="scientific">Desulforamulus putei DSM 12395</name>
    <dbReference type="NCBI Taxonomy" id="1121429"/>
    <lineage>
        <taxon>Bacteria</taxon>
        <taxon>Bacillati</taxon>
        <taxon>Bacillota</taxon>
        <taxon>Clostridia</taxon>
        <taxon>Eubacteriales</taxon>
        <taxon>Peptococcaceae</taxon>
        <taxon>Desulforamulus</taxon>
    </lineage>
</organism>
<protein>
    <submittedName>
        <fullName evidence="7">Nucleoside ABC transporter membrane protein</fullName>
    </submittedName>
</protein>
<sequence length="310" mass="33169">MTQEFLITILATAITAGTPILYAALGELLAERCGILNLGVEGMMLVGAVTGFVFAVRSNDPWVGVLAAMLGGGALALVHAFLTVTLQANQVVSGLALTLFGTGLSGFIGKPYIGIPVENAFKPVTLGFLSDIPVLGPVFFHHDPLVYVTYILVPVLWFFIYYTRPGLHLRAVGENPAAADSLGVSVYRVRYLYVTLGGMLAGVGGAYLSLAYAPTWLENMTAGRGWIAVALVIFAIWNPLRAMLGSYIFGGIDALGFRAQAMGVMIPSFFLKMLPYIFTILVLIMVTRKAMANRVGAPGALGLPYDREER</sequence>
<name>A0A1M4WXS4_9FIRM</name>
<dbReference type="RefSeq" id="WP_073237524.1">
    <property type="nucleotide sequence ID" value="NZ_FQUY01000007.1"/>
</dbReference>
<dbReference type="CDD" id="cd06580">
    <property type="entry name" value="TM_PBP1_transp_TpRbsC_like"/>
    <property type="match status" value="1"/>
</dbReference>
<feature type="transmembrane region" description="Helical" evidence="6">
    <location>
        <begin position="36"/>
        <end position="56"/>
    </location>
</feature>
<keyword evidence="3 6" id="KW-0812">Transmembrane</keyword>
<keyword evidence="8" id="KW-1185">Reference proteome</keyword>
<evidence type="ECO:0000313" key="7">
    <source>
        <dbReference type="EMBL" id="SHE86008.1"/>
    </source>
</evidence>
<evidence type="ECO:0000256" key="2">
    <source>
        <dbReference type="ARBA" id="ARBA00022475"/>
    </source>
</evidence>
<evidence type="ECO:0000256" key="5">
    <source>
        <dbReference type="ARBA" id="ARBA00023136"/>
    </source>
</evidence>
<dbReference type="Gene3D" id="1.10.3470.10">
    <property type="entry name" value="ABC transporter involved in vitamin B12 uptake, BtuC"/>
    <property type="match status" value="1"/>
</dbReference>
<dbReference type="OrthoDB" id="9792579at2"/>
<dbReference type="PANTHER" id="PTHR43370:SF2">
    <property type="entry name" value="ABC TRANSPORTER PERMEASE PROTEIN"/>
    <property type="match status" value="1"/>
</dbReference>
<evidence type="ECO:0000313" key="8">
    <source>
        <dbReference type="Proteomes" id="UP000184148"/>
    </source>
</evidence>
<dbReference type="PANTHER" id="PTHR43370">
    <property type="entry name" value="SUGAR ABC TRANSPORTER INTEGRAL MEMBRANE PROTEIN-RELATED"/>
    <property type="match status" value="1"/>
</dbReference>
<accession>A0A1M4WXS4</accession>
<reference evidence="8" key="1">
    <citation type="submission" date="2016-11" db="EMBL/GenBank/DDBJ databases">
        <authorList>
            <person name="Varghese N."/>
            <person name="Submissions S."/>
        </authorList>
    </citation>
    <scope>NUCLEOTIDE SEQUENCE [LARGE SCALE GENOMIC DNA]</scope>
    <source>
        <strain evidence="8">DSM 12395</strain>
    </source>
</reference>
<dbReference type="InterPro" id="IPR037294">
    <property type="entry name" value="ABC_BtuC-like"/>
</dbReference>
<dbReference type="Pfam" id="PF02653">
    <property type="entry name" value="BPD_transp_2"/>
    <property type="match status" value="1"/>
</dbReference>
<proteinExistence type="predicted"/>
<dbReference type="GO" id="GO:0022857">
    <property type="term" value="F:transmembrane transporter activity"/>
    <property type="evidence" value="ECO:0007669"/>
    <property type="project" value="InterPro"/>
</dbReference>
<feature type="transmembrane region" description="Helical" evidence="6">
    <location>
        <begin position="62"/>
        <end position="84"/>
    </location>
</feature>
<evidence type="ECO:0000256" key="6">
    <source>
        <dbReference type="SAM" id="Phobius"/>
    </source>
</evidence>
<dbReference type="InterPro" id="IPR001851">
    <property type="entry name" value="ABC_transp_permease"/>
</dbReference>
<evidence type="ECO:0000256" key="3">
    <source>
        <dbReference type="ARBA" id="ARBA00022692"/>
    </source>
</evidence>
<feature type="transmembrane region" description="Helical" evidence="6">
    <location>
        <begin position="91"/>
        <end position="108"/>
    </location>
</feature>
<keyword evidence="2" id="KW-1003">Cell membrane</keyword>
<comment type="subcellular location">
    <subcellularLocation>
        <location evidence="1">Cell membrane</location>
        <topology evidence="1">Multi-pass membrane protein</topology>
    </subcellularLocation>
</comment>
<dbReference type="GO" id="GO:0005886">
    <property type="term" value="C:plasma membrane"/>
    <property type="evidence" value="ECO:0007669"/>
    <property type="project" value="UniProtKB-SubCell"/>
</dbReference>
<feature type="transmembrane region" description="Helical" evidence="6">
    <location>
        <begin position="191"/>
        <end position="213"/>
    </location>
</feature>
<evidence type="ECO:0000256" key="1">
    <source>
        <dbReference type="ARBA" id="ARBA00004651"/>
    </source>
</evidence>
<dbReference type="Proteomes" id="UP000184148">
    <property type="component" value="Unassembled WGS sequence"/>
</dbReference>
<feature type="transmembrane region" description="Helical" evidence="6">
    <location>
        <begin position="225"/>
        <end position="249"/>
    </location>
</feature>
<evidence type="ECO:0000256" key="4">
    <source>
        <dbReference type="ARBA" id="ARBA00022989"/>
    </source>
</evidence>
<dbReference type="STRING" id="1121429.SAMN02745133_01292"/>
<gene>
    <name evidence="7" type="ORF">SAMN02745133_01292</name>
</gene>
<keyword evidence="4 6" id="KW-1133">Transmembrane helix</keyword>
<feature type="transmembrane region" description="Helical" evidence="6">
    <location>
        <begin position="6"/>
        <end position="24"/>
    </location>
</feature>
<keyword evidence="5 6" id="KW-0472">Membrane</keyword>
<feature type="transmembrane region" description="Helical" evidence="6">
    <location>
        <begin position="145"/>
        <end position="162"/>
    </location>
</feature>